<feature type="region of interest" description="Disordered" evidence="1">
    <location>
        <begin position="1"/>
        <end position="74"/>
    </location>
</feature>
<accession>A0A1X7VJJ4</accession>
<reference evidence="2" key="1">
    <citation type="submission" date="2017-05" db="UniProtKB">
        <authorList>
            <consortium name="EnsemblMetazoa"/>
        </authorList>
    </citation>
    <scope>IDENTIFICATION</scope>
</reference>
<feature type="compositionally biased region" description="Basic and acidic residues" evidence="1">
    <location>
        <begin position="45"/>
        <end position="55"/>
    </location>
</feature>
<evidence type="ECO:0000313" key="2">
    <source>
        <dbReference type="EnsemblMetazoa" id="Aqu2.1.40094_001"/>
    </source>
</evidence>
<sequence length="74" mass="8001">MGLLIEVPGEVDQGEEEEAGQEILTAGQGERDGRRHSSSRVTFIELDRGITKKEGEEEEGEEEGGGGRDNTTIV</sequence>
<proteinExistence type="predicted"/>
<name>A0A1X7VJJ4_AMPQE</name>
<dbReference type="EnsemblMetazoa" id="Aqu2.1.40094_001">
    <property type="protein sequence ID" value="Aqu2.1.40094_001"/>
    <property type="gene ID" value="Aqu2.1.40094"/>
</dbReference>
<evidence type="ECO:0000256" key="1">
    <source>
        <dbReference type="SAM" id="MobiDB-lite"/>
    </source>
</evidence>
<dbReference type="AlphaFoldDB" id="A0A1X7VJJ4"/>
<organism evidence="2">
    <name type="scientific">Amphimedon queenslandica</name>
    <name type="common">Sponge</name>
    <dbReference type="NCBI Taxonomy" id="400682"/>
    <lineage>
        <taxon>Eukaryota</taxon>
        <taxon>Metazoa</taxon>
        <taxon>Porifera</taxon>
        <taxon>Demospongiae</taxon>
        <taxon>Heteroscleromorpha</taxon>
        <taxon>Haplosclerida</taxon>
        <taxon>Niphatidae</taxon>
        <taxon>Amphimedon</taxon>
    </lineage>
</organism>
<dbReference type="InParanoid" id="A0A1X7VJJ4"/>
<protein>
    <submittedName>
        <fullName evidence="2">Uncharacterized protein</fullName>
    </submittedName>
</protein>